<name>A0A0E9LTB0_9BACT</name>
<reference evidence="2 3" key="1">
    <citation type="journal article" date="2015" name="Microbes Environ.">
        <title>Distribution and evolution of nitrogen fixation genes in the phylum bacteroidetes.</title>
        <authorList>
            <person name="Inoue J."/>
            <person name="Oshima K."/>
            <person name="Suda W."/>
            <person name="Sakamoto M."/>
            <person name="Iino T."/>
            <person name="Noda S."/>
            <person name="Hongoh Y."/>
            <person name="Hattori M."/>
            <person name="Ohkuma M."/>
        </authorList>
    </citation>
    <scope>NUCLEOTIDE SEQUENCE [LARGE SCALE GENOMIC DNA]</scope>
    <source>
        <strain evidence="2">JCM 15548</strain>
    </source>
</reference>
<dbReference type="PANTHER" id="PTHR12526:SF630">
    <property type="entry name" value="GLYCOSYLTRANSFERASE"/>
    <property type="match status" value="1"/>
</dbReference>
<keyword evidence="3" id="KW-1185">Reference proteome</keyword>
<proteinExistence type="predicted"/>
<dbReference type="PANTHER" id="PTHR12526">
    <property type="entry name" value="GLYCOSYLTRANSFERASE"/>
    <property type="match status" value="1"/>
</dbReference>
<organism evidence="2 3">
    <name type="scientific">Geofilum rubicundum JCM 15548</name>
    <dbReference type="NCBI Taxonomy" id="1236989"/>
    <lineage>
        <taxon>Bacteria</taxon>
        <taxon>Pseudomonadati</taxon>
        <taxon>Bacteroidota</taxon>
        <taxon>Bacteroidia</taxon>
        <taxon>Marinilabiliales</taxon>
        <taxon>Marinilabiliaceae</taxon>
        <taxon>Geofilum</taxon>
    </lineage>
</organism>
<keyword evidence="2" id="KW-0808">Transferase</keyword>
<dbReference type="CDD" id="cd03801">
    <property type="entry name" value="GT4_PimA-like"/>
    <property type="match status" value="1"/>
</dbReference>
<dbReference type="EMBL" id="BAZW01000003">
    <property type="protein sequence ID" value="GAO28528.1"/>
    <property type="molecule type" value="Genomic_DNA"/>
</dbReference>
<comment type="caution">
    <text evidence="2">The sequence shown here is derived from an EMBL/GenBank/DDBJ whole genome shotgun (WGS) entry which is preliminary data.</text>
</comment>
<evidence type="ECO:0000259" key="1">
    <source>
        <dbReference type="Pfam" id="PF00534"/>
    </source>
</evidence>
<evidence type="ECO:0000313" key="2">
    <source>
        <dbReference type="EMBL" id="GAO28528.1"/>
    </source>
</evidence>
<dbReference type="RefSeq" id="WP_062122328.1">
    <property type="nucleotide sequence ID" value="NZ_BAZW01000003.1"/>
</dbReference>
<dbReference type="SUPFAM" id="SSF53756">
    <property type="entry name" value="UDP-Glycosyltransferase/glycogen phosphorylase"/>
    <property type="match status" value="1"/>
</dbReference>
<dbReference type="Pfam" id="PF00534">
    <property type="entry name" value="Glycos_transf_1"/>
    <property type="match status" value="1"/>
</dbReference>
<protein>
    <submittedName>
        <fullName evidence="2">Glycosyltransferase, group 1 family protein</fullName>
    </submittedName>
</protein>
<dbReference type="OrthoDB" id="9790710at2"/>
<feature type="domain" description="Glycosyl transferase family 1" evidence="1">
    <location>
        <begin position="174"/>
        <end position="326"/>
    </location>
</feature>
<dbReference type="Proteomes" id="UP000032900">
    <property type="component" value="Unassembled WGS sequence"/>
</dbReference>
<gene>
    <name evidence="2" type="ORF">JCM15548_1634</name>
</gene>
<dbReference type="STRING" id="1236989.JCM15548_1634"/>
<dbReference type="AlphaFoldDB" id="A0A0E9LTB0"/>
<accession>A0A0E9LTB0</accession>
<dbReference type="InterPro" id="IPR001296">
    <property type="entry name" value="Glyco_trans_1"/>
</dbReference>
<sequence>MSNGKKQTLFVGPFGPPFNGDGVKNSYLREGFEEVGIKGILWFDTIARNQPRWKNNLKLIRLMVRAHQIIFSLNRNGRYYIIPIFWLLSLFSNKKGVLYVVGGSFDKQMMNSLTPWKRRIFVKMLNKLDGVFAESIALKEGLEKCGLKNVVLVYNPRKDDGSQWQLNERIKRKGVFVSRVTATKGVLVLLEAIVNLNKSGSNLELDIYGPMDAAHEKEVSCWINEAQGQIRYRGILDPTMVQSVLTNYHFLALPTFHSGEGLPGILVEAGMAGIPIVITRFNALPEYFKHNESALFVEPKDVDGLEQAVLRLVGDDHLANTLSNGIKNVVVPFHLESIIQQSLQLLDDYNWKI</sequence>
<dbReference type="Gene3D" id="3.40.50.2000">
    <property type="entry name" value="Glycogen Phosphorylase B"/>
    <property type="match status" value="2"/>
</dbReference>
<dbReference type="GO" id="GO:0016757">
    <property type="term" value="F:glycosyltransferase activity"/>
    <property type="evidence" value="ECO:0007669"/>
    <property type="project" value="InterPro"/>
</dbReference>
<evidence type="ECO:0000313" key="3">
    <source>
        <dbReference type="Proteomes" id="UP000032900"/>
    </source>
</evidence>